<protein>
    <submittedName>
        <fullName evidence="1">Uncharacterized protein</fullName>
    </submittedName>
</protein>
<dbReference type="AlphaFoldDB" id="W1XC51"/>
<proteinExistence type="predicted"/>
<name>W1XC51_9ZZZZ</name>
<accession>W1XC51</accession>
<sequence>LVKQLHEEQVDIAKAPKIFKNGTHIKNAELHIKR</sequence>
<dbReference type="EMBL" id="AZMM01016886">
    <property type="protein sequence ID" value="ETJ27711.1"/>
    <property type="molecule type" value="Genomic_DNA"/>
</dbReference>
<gene>
    <name evidence="1" type="ORF">Q604_UNBC16886G0001</name>
</gene>
<organism evidence="1">
    <name type="scientific">human gut metagenome</name>
    <dbReference type="NCBI Taxonomy" id="408170"/>
    <lineage>
        <taxon>unclassified sequences</taxon>
        <taxon>metagenomes</taxon>
        <taxon>organismal metagenomes</taxon>
    </lineage>
</organism>
<evidence type="ECO:0000313" key="1">
    <source>
        <dbReference type="EMBL" id="ETJ27711.1"/>
    </source>
</evidence>
<feature type="non-terminal residue" evidence="1">
    <location>
        <position position="1"/>
    </location>
</feature>
<reference evidence="1" key="1">
    <citation type="submission" date="2013-12" db="EMBL/GenBank/DDBJ databases">
        <title>A Varibaculum cambriense genome reconstructed from a premature infant gut community with otherwise low bacterial novelty that shifts toward anaerobic metabolism during the third week of life.</title>
        <authorList>
            <person name="Brown C.T."/>
            <person name="Sharon I."/>
            <person name="Thomas B.C."/>
            <person name="Castelle C.J."/>
            <person name="Morowitz M.J."/>
            <person name="Banfield J.F."/>
        </authorList>
    </citation>
    <scope>NUCLEOTIDE SEQUENCE</scope>
</reference>
<comment type="caution">
    <text evidence="1">The sequence shown here is derived from an EMBL/GenBank/DDBJ whole genome shotgun (WGS) entry which is preliminary data.</text>
</comment>